<dbReference type="GO" id="GO:0070273">
    <property type="term" value="F:phosphatidylinositol-4-phosphate binding"/>
    <property type="evidence" value="ECO:0007669"/>
    <property type="project" value="InterPro"/>
</dbReference>
<evidence type="ECO:0000313" key="6">
    <source>
        <dbReference type="Proteomes" id="UP000460221"/>
    </source>
</evidence>
<keyword evidence="3" id="KW-0446">Lipid-binding</keyword>
<dbReference type="Pfam" id="PF05719">
    <property type="entry name" value="GPP34"/>
    <property type="match status" value="1"/>
</dbReference>
<gene>
    <name evidence="5" type="ORF">GIS00_07700</name>
</gene>
<dbReference type="InterPro" id="IPR008628">
    <property type="entry name" value="GPP34-like"/>
</dbReference>
<proteinExistence type="predicted"/>
<evidence type="ECO:0008006" key="7">
    <source>
        <dbReference type="Google" id="ProtNLM"/>
    </source>
</evidence>
<evidence type="ECO:0000256" key="4">
    <source>
        <dbReference type="ARBA" id="ARBA00023136"/>
    </source>
</evidence>
<accession>A0A7K1FLQ6</accession>
<dbReference type="GO" id="GO:0005737">
    <property type="term" value="C:cytoplasm"/>
    <property type="evidence" value="ECO:0007669"/>
    <property type="project" value="UniProtKB-ARBA"/>
</dbReference>
<keyword evidence="6" id="KW-1185">Reference proteome</keyword>
<dbReference type="InterPro" id="IPR038261">
    <property type="entry name" value="GPP34-like_sf"/>
</dbReference>
<dbReference type="Proteomes" id="UP000460221">
    <property type="component" value="Unassembled WGS sequence"/>
</dbReference>
<keyword evidence="4" id="KW-0472">Membrane</keyword>
<evidence type="ECO:0000256" key="2">
    <source>
        <dbReference type="ARBA" id="ARBA00023034"/>
    </source>
</evidence>
<dbReference type="EMBL" id="WLYK01000001">
    <property type="protein sequence ID" value="MTD13824.1"/>
    <property type="molecule type" value="Genomic_DNA"/>
</dbReference>
<dbReference type="AlphaFoldDB" id="A0A7K1FLQ6"/>
<organism evidence="5 6">
    <name type="scientific">Nakamurella alba</name>
    <dbReference type="NCBI Taxonomy" id="2665158"/>
    <lineage>
        <taxon>Bacteria</taxon>
        <taxon>Bacillati</taxon>
        <taxon>Actinomycetota</taxon>
        <taxon>Actinomycetes</taxon>
        <taxon>Nakamurellales</taxon>
        <taxon>Nakamurellaceae</taxon>
        <taxon>Nakamurella</taxon>
    </lineage>
</organism>
<dbReference type="RefSeq" id="WP_154767584.1">
    <property type="nucleotide sequence ID" value="NZ_WLYK01000001.1"/>
</dbReference>
<evidence type="ECO:0000256" key="3">
    <source>
        <dbReference type="ARBA" id="ARBA00023121"/>
    </source>
</evidence>
<name>A0A7K1FLQ6_9ACTN</name>
<dbReference type="GO" id="GO:0012505">
    <property type="term" value="C:endomembrane system"/>
    <property type="evidence" value="ECO:0007669"/>
    <property type="project" value="UniProtKB-ARBA"/>
</dbReference>
<evidence type="ECO:0000313" key="5">
    <source>
        <dbReference type="EMBL" id="MTD13824.1"/>
    </source>
</evidence>
<comment type="subcellular location">
    <subcellularLocation>
        <location evidence="1">Golgi apparatus membrane</location>
        <topology evidence="1">Peripheral membrane protein</topology>
        <orientation evidence="1">Cytoplasmic side</orientation>
    </subcellularLocation>
</comment>
<keyword evidence="2" id="KW-0333">Golgi apparatus</keyword>
<sequence>MSDLLLVEEVFLLAHDEESGKQSAAVSMPGVLSGALLLDLALRELITVDEKKDVTTTGAVPDHPLLQEAIDVIVAEEKVRSVRQWLYQLASKMNPLLEKVGRSLVERGILGEQRAKFLGLFPTTRWPELDPAPEQQLRARLQQVLLQQVEPTDPDVALVALLEGLHLPATFVDKADRSHARKTATELTRMAERGEVISKTIGETLRGTQAAILGAVAASTAAAVATSAN</sequence>
<evidence type="ECO:0000256" key="1">
    <source>
        <dbReference type="ARBA" id="ARBA00004255"/>
    </source>
</evidence>
<protein>
    <recommendedName>
        <fullName evidence="7">GPP34 family phosphoprotein</fullName>
    </recommendedName>
</protein>
<comment type="caution">
    <text evidence="5">The sequence shown here is derived from an EMBL/GenBank/DDBJ whole genome shotgun (WGS) entry which is preliminary data.</text>
</comment>
<reference evidence="5 6" key="1">
    <citation type="submission" date="2019-11" db="EMBL/GenBank/DDBJ databases">
        <authorList>
            <person name="Jiang L.-Q."/>
        </authorList>
    </citation>
    <scope>NUCLEOTIDE SEQUENCE [LARGE SCALE GENOMIC DNA]</scope>
    <source>
        <strain evidence="5 6">YIM 132087</strain>
    </source>
</reference>
<dbReference type="Gene3D" id="1.10.3630.10">
    <property type="entry name" value="yeast vps74-n-term truncation variant domain like"/>
    <property type="match status" value="1"/>
</dbReference>